<dbReference type="Proteomes" id="UP000250235">
    <property type="component" value="Unassembled WGS sequence"/>
</dbReference>
<feature type="region of interest" description="Disordered" evidence="2">
    <location>
        <begin position="143"/>
        <end position="189"/>
    </location>
</feature>
<evidence type="ECO:0000256" key="2">
    <source>
        <dbReference type="SAM" id="MobiDB-lite"/>
    </source>
</evidence>
<dbReference type="PANTHER" id="PTHR12300:SF162">
    <property type="entry name" value="HVA22-LIKE PROTEIN J"/>
    <property type="match status" value="1"/>
</dbReference>
<dbReference type="Pfam" id="PF03134">
    <property type="entry name" value="TB2_DP1_HVA22"/>
    <property type="match status" value="1"/>
</dbReference>
<dbReference type="GO" id="GO:0016020">
    <property type="term" value="C:membrane"/>
    <property type="evidence" value="ECO:0007669"/>
    <property type="project" value="UniProtKB-SubCell"/>
</dbReference>
<keyword evidence="4" id="KW-1185">Reference proteome</keyword>
<name>A0A2Z7A0Z6_9LAMI</name>
<evidence type="ECO:0000256" key="1">
    <source>
        <dbReference type="RuleBase" id="RU362006"/>
    </source>
</evidence>
<sequence>MEKNRVEIAELRFWCQYWIIVAILTILEKVGDVLVSWIPIYGELKLALFIFLWYPKTKGSGYIYQSMLRPYVRKHEIDIERSLLEFRDRAWNLAIYFWDNCTELGSTKILQFFQHATSQPTTPSIISPPIEVVMYDHRSVAAPPPTPPSKLARLFKRNSPDKRRVPEPYTSPKPRNHKHAIRPEDVIYS</sequence>
<reference evidence="3 4" key="1">
    <citation type="journal article" date="2015" name="Proc. Natl. Acad. Sci. U.S.A.">
        <title>The resurrection genome of Boea hygrometrica: A blueprint for survival of dehydration.</title>
        <authorList>
            <person name="Xiao L."/>
            <person name="Yang G."/>
            <person name="Zhang L."/>
            <person name="Yang X."/>
            <person name="Zhao S."/>
            <person name="Ji Z."/>
            <person name="Zhou Q."/>
            <person name="Hu M."/>
            <person name="Wang Y."/>
            <person name="Chen M."/>
            <person name="Xu Y."/>
            <person name="Jin H."/>
            <person name="Xiao X."/>
            <person name="Hu G."/>
            <person name="Bao F."/>
            <person name="Hu Y."/>
            <person name="Wan P."/>
            <person name="Li L."/>
            <person name="Deng X."/>
            <person name="Kuang T."/>
            <person name="Xiang C."/>
            <person name="Zhu J.K."/>
            <person name="Oliver M.J."/>
            <person name="He Y."/>
        </authorList>
    </citation>
    <scope>NUCLEOTIDE SEQUENCE [LARGE SCALE GENOMIC DNA]</scope>
    <source>
        <strain evidence="4">cv. XS01</strain>
    </source>
</reference>
<gene>
    <name evidence="3" type="ORF">F511_34642</name>
</gene>
<proteinExistence type="inferred from homology"/>
<comment type="subcellular location">
    <subcellularLocation>
        <location evidence="1">Membrane</location>
        <topology evidence="1">Multi-pass membrane protein</topology>
    </subcellularLocation>
</comment>
<evidence type="ECO:0000313" key="4">
    <source>
        <dbReference type="Proteomes" id="UP000250235"/>
    </source>
</evidence>
<evidence type="ECO:0000313" key="3">
    <source>
        <dbReference type="EMBL" id="KZV15137.1"/>
    </source>
</evidence>
<comment type="similarity">
    <text evidence="1">Belongs to the DP1 family.</text>
</comment>
<dbReference type="PANTHER" id="PTHR12300">
    <property type="entry name" value="HVA22-LIKE PROTEINS"/>
    <property type="match status" value="1"/>
</dbReference>
<accession>A0A2Z7A0Z6</accession>
<organism evidence="3 4">
    <name type="scientific">Dorcoceras hygrometricum</name>
    <dbReference type="NCBI Taxonomy" id="472368"/>
    <lineage>
        <taxon>Eukaryota</taxon>
        <taxon>Viridiplantae</taxon>
        <taxon>Streptophyta</taxon>
        <taxon>Embryophyta</taxon>
        <taxon>Tracheophyta</taxon>
        <taxon>Spermatophyta</taxon>
        <taxon>Magnoliopsida</taxon>
        <taxon>eudicotyledons</taxon>
        <taxon>Gunneridae</taxon>
        <taxon>Pentapetalae</taxon>
        <taxon>asterids</taxon>
        <taxon>lamiids</taxon>
        <taxon>Lamiales</taxon>
        <taxon>Gesneriaceae</taxon>
        <taxon>Didymocarpoideae</taxon>
        <taxon>Trichosporeae</taxon>
        <taxon>Loxocarpinae</taxon>
        <taxon>Dorcoceras</taxon>
    </lineage>
</organism>
<dbReference type="AlphaFoldDB" id="A0A2Z7A0Z6"/>
<dbReference type="InterPro" id="IPR004345">
    <property type="entry name" value="TB2_DP1_HVA22"/>
</dbReference>
<dbReference type="EMBL" id="KV020120">
    <property type="protein sequence ID" value="KZV15137.1"/>
    <property type="molecule type" value="Genomic_DNA"/>
</dbReference>
<dbReference type="OrthoDB" id="434647at2759"/>
<protein>
    <recommendedName>
        <fullName evidence="1">HVA22-like protein</fullName>
    </recommendedName>
</protein>